<evidence type="ECO:0000256" key="3">
    <source>
        <dbReference type="ARBA" id="ARBA00022630"/>
    </source>
</evidence>
<dbReference type="PANTHER" id="PTHR11530">
    <property type="entry name" value="D-AMINO ACID OXIDASE"/>
    <property type="match status" value="1"/>
</dbReference>
<dbReference type="GO" id="GO:0071949">
    <property type="term" value="F:FAD binding"/>
    <property type="evidence" value="ECO:0007669"/>
    <property type="project" value="InterPro"/>
</dbReference>
<dbReference type="InterPro" id="IPR036188">
    <property type="entry name" value="FAD/NAD-bd_sf"/>
</dbReference>
<dbReference type="SUPFAM" id="SSF51971">
    <property type="entry name" value="Nucleotide-binding domain"/>
    <property type="match status" value="1"/>
</dbReference>
<name>A0A1G9EE68_9RHOB</name>
<evidence type="ECO:0000313" key="11">
    <source>
        <dbReference type="Proteomes" id="UP000199328"/>
    </source>
</evidence>
<comment type="similarity">
    <text evidence="2">Belongs to the DAMOX/DASOX family.</text>
</comment>
<dbReference type="STRING" id="990712.SAMN05216257_104272"/>
<dbReference type="EMBL" id="FNFV01000004">
    <property type="protein sequence ID" value="SDK74388.1"/>
    <property type="molecule type" value="Genomic_DNA"/>
</dbReference>
<proteinExistence type="inferred from homology"/>
<dbReference type="Proteomes" id="UP000199328">
    <property type="component" value="Unassembled WGS sequence"/>
</dbReference>
<comment type="catalytic activity">
    <reaction evidence="8">
        <text>a D-alpha-amino acid + O2 + H2O = a 2-oxocarboxylate + H2O2 + NH4(+)</text>
        <dbReference type="Rhea" id="RHEA:21816"/>
        <dbReference type="ChEBI" id="CHEBI:15377"/>
        <dbReference type="ChEBI" id="CHEBI:15379"/>
        <dbReference type="ChEBI" id="CHEBI:16240"/>
        <dbReference type="ChEBI" id="CHEBI:28938"/>
        <dbReference type="ChEBI" id="CHEBI:35179"/>
        <dbReference type="ChEBI" id="CHEBI:59871"/>
        <dbReference type="EC" id="1.4.3.3"/>
    </reaction>
    <physiologicalReaction direction="left-to-right" evidence="8">
        <dbReference type="Rhea" id="RHEA:21817"/>
    </physiologicalReaction>
</comment>
<keyword evidence="4" id="KW-0274">FAD</keyword>
<evidence type="ECO:0000256" key="1">
    <source>
        <dbReference type="ARBA" id="ARBA00001974"/>
    </source>
</evidence>
<evidence type="ECO:0000256" key="4">
    <source>
        <dbReference type="ARBA" id="ARBA00022827"/>
    </source>
</evidence>
<sequence length="313" mass="33194">MISVLGGGVAGLCAATALAERGLAVEVIESEEAPAPVSLLAGGMLAPFCEGEAAPAQVVQMGLSAADWWEAHGAKVHRRGTLVVAPARDAAELDRFARLTRGHEWVDPGALEPDLAGRFARGLFFRVEAHMDPCAALAALRRQLAARGVRFHAGPARGRIVDCTGWAAAAHLPDLRPVRGEMLMLRAPEVTLSRTVRLLHPRFPCYIVPRGDGQYMIGATMVESARPGPVTARAVMELLSAAWTVHPAFAEAEVTATGAGLRPAFPDNIPAIRRAGERIHVNGMYRHGFLCAPHLAEALAGELVEELAPCASN</sequence>
<dbReference type="Gene3D" id="3.30.9.10">
    <property type="entry name" value="D-Amino Acid Oxidase, subunit A, domain 2"/>
    <property type="match status" value="2"/>
</dbReference>
<dbReference type="InterPro" id="IPR023209">
    <property type="entry name" value="DAO"/>
</dbReference>
<protein>
    <recommendedName>
        <fullName evidence="7">D-amino-acid oxidase</fullName>
        <ecNumber evidence="6">1.4.3.3</ecNumber>
    </recommendedName>
</protein>
<comment type="cofactor">
    <cofactor evidence="1">
        <name>FAD</name>
        <dbReference type="ChEBI" id="CHEBI:57692"/>
    </cofactor>
</comment>
<accession>A0A1G9EE68</accession>
<dbReference type="GO" id="GO:0046416">
    <property type="term" value="P:D-amino acid metabolic process"/>
    <property type="evidence" value="ECO:0007669"/>
    <property type="project" value="InterPro"/>
</dbReference>
<dbReference type="PANTHER" id="PTHR11530:SF11">
    <property type="entry name" value="D-ASPARTATE OXIDASE"/>
    <property type="match status" value="1"/>
</dbReference>
<evidence type="ECO:0000256" key="5">
    <source>
        <dbReference type="ARBA" id="ARBA00023002"/>
    </source>
</evidence>
<gene>
    <name evidence="10" type="ORF">SAMN05216257_104272</name>
</gene>
<evidence type="ECO:0000256" key="7">
    <source>
        <dbReference type="ARBA" id="ARBA00039751"/>
    </source>
</evidence>
<evidence type="ECO:0000256" key="2">
    <source>
        <dbReference type="ARBA" id="ARBA00006730"/>
    </source>
</evidence>
<dbReference type="AlphaFoldDB" id="A0A1G9EE68"/>
<keyword evidence="11" id="KW-1185">Reference proteome</keyword>
<dbReference type="Pfam" id="PF01266">
    <property type="entry name" value="DAO"/>
    <property type="match status" value="1"/>
</dbReference>
<organism evidence="10 11">
    <name type="scientific">Meinhardsimonia xiamenensis</name>
    <dbReference type="NCBI Taxonomy" id="990712"/>
    <lineage>
        <taxon>Bacteria</taxon>
        <taxon>Pseudomonadati</taxon>
        <taxon>Pseudomonadota</taxon>
        <taxon>Alphaproteobacteria</taxon>
        <taxon>Rhodobacterales</taxon>
        <taxon>Paracoccaceae</taxon>
        <taxon>Meinhardsimonia</taxon>
    </lineage>
</organism>
<keyword evidence="3" id="KW-0285">Flavoprotein</keyword>
<reference evidence="11" key="1">
    <citation type="submission" date="2016-10" db="EMBL/GenBank/DDBJ databases">
        <authorList>
            <person name="Varghese N."/>
            <person name="Submissions S."/>
        </authorList>
    </citation>
    <scope>NUCLEOTIDE SEQUENCE [LARGE SCALE GENOMIC DNA]</scope>
    <source>
        <strain evidence="11">CGMCC 1.10789</strain>
    </source>
</reference>
<evidence type="ECO:0000256" key="6">
    <source>
        <dbReference type="ARBA" id="ARBA00039101"/>
    </source>
</evidence>
<dbReference type="GO" id="GO:0003884">
    <property type="term" value="F:D-amino-acid oxidase activity"/>
    <property type="evidence" value="ECO:0007669"/>
    <property type="project" value="UniProtKB-EC"/>
</dbReference>
<keyword evidence="5" id="KW-0560">Oxidoreductase</keyword>
<dbReference type="RefSeq" id="WP_092500481.1">
    <property type="nucleotide sequence ID" value="NZ_FNFV01000004.1"/>
</dbReference>
<dbReference type="EC" id="1.4.3.3" evidence="6"/>
<dbReference type="Gene3D" id="3.50.50.60">
    <property type="entry name" value="FAD/NAD(P)-binding domain"/>
    <property type="match status" value="2"/>
</dbReference>
<evidence type="ECO:0000256" key="8">
    <source>
        <dbReference type="ARBA" id="ARBA00049547"/>
    </source>
</evidence>
<feature type="domain" description="FAD dependent oxidoreductase" evidence="9">
    <location>
        <begin position="3"/>
        <end position="300"/>
    </location>
</feature>
<evidence type="ECO:0000259" key="9">
    <source>
        <dbReference type="Pfam" id="PF01266"/>
    </source>
</evidence>
<evidence type="ECO:0000313" key="10">
    <source>
        <dbReference type="EMBL" id="SDK74388.1"/>
    </source>
</evidence>
<dbReference type="InterPro" id="IPR006076">
    <property type="entry name" value="FAD-dep_OxRdtase"/>
</dbReference>
<dbReference type="OrthoDB" id="9790035at2"/>
<dbReference type="SUPFAM" id="SSF54373">
    <property type="entry name" value="FAD-linked reductases, C-terminal domain"/>
    <property type="match status" value="1"/>
</dbReference>